<gene>
    <name evidence="2" type="ORF">DS421_19g646540</name>
</gene>
<proteinExistence type="predicted"/>
<reference evidence="2 3" key="1">
    <citation type="submission" date="2020-01" db="EMBL/GenBank/DDBJ databases">
        <title>Genome sequence of Arachis hypogaea, cultivar Shitouqi.</title>
        <authorList>
            <person name="Zhuang W."/>
            <person name="Chen H."/>
            <person name="Varshney R."/>
            <person name="Wang D."/>
            <person name="Ming R."/>
        </authorList>
    </citation>
    <scope>NUCLEOTIDE SEQUENCE [LARGE SCALE GENOMIC DNA]</scope>
    <source>
        <tissue evidence="2">Young leaf</tissue>
    </source>
</reference>
<feature type="compositionally biased region" description="Basic residues" evidence="1">
    <location>
        <begin position="1"/>
        <end position="10"/>
    </location>
</feature>
<evidence type="ECO:0000313" key="2">
    <source>
        <dbReference type="EMBL" id="QHN76737.1"/>
    </source>
</evidence>
<name>A0A6B9V606_ARAHY</name>
<organism evidence="2 3">
    <name type="scientific">Arachis hypogaea</name>
    <name type="common">Peanut</name>
    <dbReference type="NCBI Taxonomy" id="3818"/>
    <lineage>
        <taxon>Eukaryota</taxon>
        <taxon>Viridiplantae</taxon>
        <taxon>Streptophyta</taxon>
        <taxon>Embryophyta</taxon>
        <taxon>Tracheophyta</taxon>
        <taxon>Spermatophyta</taxon>
        <taxon>Magnoliopsida</taxon>
        <taxon>eudicotyledons</taxon>
        <taxon>Gunneridae</taxon>
        <taxon>Pentapetalae</taxon>
        <taxon>rosids</taxon>
        <taxon>fabids</taxon>
        <taxon>Fabales</taxon>
        <taxon>Fabaceae</taxon>
        <taxon>Papilionoideae</taxon>
        <taxon>50 kb inversion clade</taxon>
        <taxon>dalbergioids sensu lato</taxon>
        <taxon>Dalbergieae</taxon>
        <taxon>Pterocarpus clade</taxon>
        <taxon>Arachis</taxon>
    </lineage>
</organism>
<accession>A0A6B9V606</accession>
<sequence length="85" mass="9461">MPSSYSKKKITGPGAGKREKKKNKVHLLQSPNSFSTRAGTGKHEKKINKVHLLQSPNSYSTRPSTLASYLKAFRSTISWTVRLTS</sequence>
<feature type="compositionally biased region" description="Polar residues" evidence="1">
    <location>
        <begin position="29"/>
        <end position="38"/>
    </location>
</feature>
<evidence type="ECO:0000256" key="1">
    <source>
        <dbReference type="SAM" id="MobiDB-lite"/>
    </source>
</evidence>
<dbReference type="AlphaFoldDB" id="A0A6B9V606"/>
<dbReference type="EMBL" id="CP031001">
    <property type="protein sequence ID" value="QHN76737.1"/>
    <property type="molecule type" value="Genomic_DNA"/>
</dbReference>
<dbReference type="Proteomes" id="UP000464620">
    <property type="component" value="Chromosome B09"/>
</dbReference>
<protein>
    <submittedName>
        <fullName evidence="2">Uncharacterized protein</fullName>
    </submittedName>
</protein>
<evidence type="ECO:0000313" key="3">
    <source>
        <dbReference type="Proteomes" id="UP000464620"/>
    </source>
</evidence>
<feature type="region of interest" description="Disordered" evidence="1">
    <location>
        <begin position="1"/>
        <end position="47"/>
    </location>
</feature>